<name>A0A1M5RF14_9BRAD</name>
<gene>
    <name evidence="1" type="ORF">SAMN05443248_4200</name>
</gene>
<reference evidence="1 2" key="1">
    <citation type="submission" date="2016-11" db="EMBL/GenBank/DDBJ databases">
        <authorList>
            <person name="Jaros S."/>
            <person name="Januszkiewicz K."/>
            <person name="Wedrychowicz H."/>
        </authorList>
    </citation>
    <scope>NUCLEOTIDE SEQUENCE [LARGE SCALE GENOMIC DNA]</scope>
    <source>
        <strain evidence="1 2">GAS138</strain>
    </source>
</reference>
<evidence type="ECO:0000313" key="1">
    <source>
        <dbReference type="EMBL" id="SHH24710.1"/>
    </source>
</evidence>
<dbReference type="Proteomes" id="UP000189796">
    <property type="component" value="Chromosome I"/>
</dbReference>
<protein>
    <submittedName>
        <fullName evidence="1">Uncharacterized protein</fullName>
    </submittedName>
</protein>
<evidence type="ECO:0000313" key="2">
    <source>
        <dbReference type="Proteomes" id="UP000189796"/>
    </source>
</evidence>
<proteinExistence type="predicted"/>
<organism evidence="1 2">
    <name type="scientific">Bradyrhizobium erythrophlei</name>
    <dbReference type="NCBI Taxonomy" id="1437360"/>
    <lineage>
        <taxon>Bacteria</taxon>
        <taxon>Pseudomonadati</taxon>
        <taxon>Pseudomonadota</taxon>
        <taxon>Alphaproteobacteria</taxon>
        <taxon>Hyphomicrobiales</taxon>
        <taxon>Nitrobacteraceae</taxon>
        <taxon>Bradyrhizobium</taxon>
    </lineage>
</organism>
<dbReference type="AlphaFoldDB" id="A0A1M5RF14"/>
<dbReference type="EMBL" id="LT670817">
    <property type="protein sequence ID" value="SHH24710.1"/>
    <property type="molecule type" value="Genomic_DNA"/>
</dbReference>
<accession>A0A1M5RF14</accession>
<sequence length="38" mass="4139">MLFGRMYPSTAAGLGAIRVCLSEIKHAQTGDEVRQEMA</sequence>